<name>A0A6M8HLJ2_9PROT</name>
<dbReference type="PROSITE" id="PS50893">
    <property type="entry name" value="ABC_TRANSPORTER_2"/>
    <property type="match status" value="1"/>
</dbReference>
<evidence type="ECO:0000259" key="6">
    <source>
        <dbReference type="PROSITE" id="PS50893"/>
    </source>
</evidence>
<dbReference type="GO" id="GO:0055085">
    <property type="term" value="P:transmembrane transport"/>
    <property type="evidence" value="ECO:0007669"/>
    <property type="project" value="UniProtKB-ARBA"/>
</dbReference>
<keyword evidence="8" id="KW-1185">Reference proteome</keyword>
<dbReference type="RefSeq" id="WP_171833593.1">
    <property type="nucleotide sequence ID" value="NZ_CP053708.1"/>
</dbReference>
<dbReference type="PANTHER" id="PTHR43776:SF7">
    <property type="entry name" value="D,D-DIPEPTIDE TRANSPORT ATP-BINDING PROTEIN DDPF-RELATED"/>
    <property type="match status" value="1"/>
</dbReference>
<dbReference type="GO" id="GO:0015833">
    <property type="term" value="P:peptide transport"/>
    <property type="evidence" value="ECO:0007669"/>
    <property type="project" value="InterPro"/>
</dbReference>
<dbReference type="CDD" id="cd03257">
    <property type="entry name" value="ABC_NikE_OppD_transporters"/>
    <property type="match status" value="1"/>
</dbReference>
<dbReference type="InterPro" id="IPR027417">
    <property type="entry name" value="P-loop_NTPase"/>
</dbReference>
<protein>
    <submittedName>
        <fullName evidence="7">ABC transporter ATP-binding protein</fullName>
    </submittedName>
</protein>
<keyword evidence="4" id="KW-0547">Nucleotide-binding</keyword>
<dbReference type="InterPro" id="IPR003439">
    <property type="entry name" value="ABC_transporter-like_ATP-bd"/>
</dbReference>
<accession>A0A6M8HLJ2</accession>
<dbReference type="InterPro" id="IPR050319">
    <property type="entry name" value="ABC_transp_ATP-bind"/>
</dbReference>
<dbReference type="InterPro" id="IPR013563">
    <property type="entry name" value="Oligopep_ABC_C"/>
</dbReference>
<proteinExistence type="inferred from homology"/>
<evidence type="ECO:0000256" key="1">
    <source>
        <dbReference type="ARBA" id="ARBA00004417"/>
    </source>
</evidence>
<sequence>MTERLLSVENLSMHYPVRAGFAGRTRELVKAVDNVSFSINSGETFGLVGESGCGKTTTGKCVLRINEPTSGRIVFKGQDLAHASRRALAPFRRKLQLIFQDPYSSLDPRQTASSMLAEAITAGGEAVSGAALREKIAALLATVELPEAMGRRYPHEMSGGQRQRLGIARALACAPDLVICDEPVAALDVSIQAQIINLFKSIQKQTGVTYLFIAHDLAVVRHISDRIGVMYLGRLVEVTGAEALYIDPRHPYTKALLSAIPITDYYEERKRSRIVLPGEVPSPMNVPPGCPFHPRCGYATAECRIVTPELRDIGNGHSVACHNA</sequence>
<dbReference type="GO" id="GO:0016887">
    <property type="term" value="F:ATP hydrolysis activity"/>
    <property type="evidence" value="ECO:0007669"/>
    <property type="project" value="InterPro"/>
</dbReference>
<dbReference type="FunFam" id="3.40.50.300:FF:000016">
    <property type="entry name" value="Oligopeptide ABC transporter ATP-binding component"/>
    <property type="match status" value="1"/>
</dbReference>
<comment type="similarity">
    <text evidence="2">Belongs to the ABC transporter superfamily.</text>
</comment>
<dbReference type="SMART" id="SM00382">
    <property type="entry name" value="AAA"/>
    <property type="match status" value="1"/>
</dbReference>
<gene>
    <name evidence="7" type="ORF">HN018_03425</name>
</gene>
<dbReference type="KEGG" id="lck:HN018_03425"/>
<dbReference type="NCBIfam" id="TIGR01727">
    <property type="entry name" value="oligo_HPY"/>
    <property type="match status" value="1"/>
</dbReference>
<dbReference type="AlphaFoldDB" id="A0A6M8HLJ2"/>
<evidence type="ECO:0000256" key="4">
    <source>
        <dbReference type="ARBA" id="ARBA00022741"/>
    </source>
</evidence>
<evidence type="ECO:0000256" key="3">
    <source>
        <dbReference type="ARBA" id="ARBA00022448"/>
    </source>
</evidence>
<dbReference type="InterPro" id="IPR017871">
    <property type="entry name" value="ABC_transporter-like_CS"/>
</dbReference>
<dbReference type="PROSITE" id="PS00211">
    <property type="entry name" value="ABC_TRANSPORTER_1"/>
    <property type="match status" value="1"/>
</dbReference>
<evidence type="ECO:0000256" key="5">
    <source>
        <dbReference type="ARBA" id="ARBA00022840"/>
    </source>
</evidence>
<dbReference type="Proteomes" id="UP000500767">
    <property type="component" value="Chromosome"/>
</dbReference>
<dbReference type="Gene3D" id="3.40.50.300">
    <property type="entry name" value="P-loop containing nucleotide triphosphate hydrolases"/>
    <property type="match status" value="1"/>
</dbReference>
<organism evidence="7 8">
    <name type="scientific">Lichenicola cladoniae</name>
    <dbReference type="NCBI Taxonomy" id="1484109"/>
    <lineage>
        <taxon>Bacteria</taxon>
        <taxon>Pseudomonadati</taxon>
        <taxon>Pseudomonadota</taxon>
        <taxon>Alphaproteobacteria</taxon>
        <taxon>Acetobacterales</taxon>
        <taxon>Acetobacteraceae</taxon>
        <taxon>Lichenicola</taxon>
    </lineage>
</organism>
<feature type="domain" description="ABC transporter" evidence="6">
    <location>
        <begin position="6"/>
        <end position="257"/>
    </location>
</feature>
<dbReference type="Pfam" id="PF00005">
    <property type="entry name" value="ABC_tran"/>
    <property type="match status" value="1"/>
</dbReference>
<dbReference type="Pfam" id="PF08352">
    <property type="entry name" value="oligo_HPY"/>
    <property type="match status" value="1"/>
</dbReference>
<dbReference type="GO" id="GO:0005524">
    <property type="term" value="F:ATP binding"/>
    <property type="evidence" value="ECO:0007669"/>
    <property type="project" value="UniProtKB-KW"/>
</dbReference>
<evidence type="ECO:0000313" key="7">
    <source>
        <dbReference type="EMBL" id="QKE89219.1"/>
    </source>
</evidence>
<reference evidence="7 8" key="1">
    <citation type="journal article" date="2014" name="World J. Microbiol. Biotechnol.">
        <title>Biodiversity and physiological characteristics of Antarctic and Arctic lichens-associated bacteria.</title>
        <authorList>
            <person name="Lee Y.M."/>
            <person name="Kim E.H."/>
            <person name="Lee H.K."/>
            <person name="Hong S.G."/>
        </authorList>
    </citation>
    <scope>NUCLEOTIDE SEQUENCE [LARGE SCALE GENOMIC DNA]</scope>
    <source>
        <strain evidence="7 8">PAMC 26569</strain>
    </source>
</reference>
<evidence type="ECO:0000313" key="8">
    <source>
        <dbReference type="Proteomes" id="UP000500767"/>
    </source>
</evidence>
<comment type="subcellular location">
    <subcellularLocation>
        <location evidence="1">Cell inner membrane</location>
        <topology evidence="1">Peripheral membrane protein</topology>
    </subcellularLocation>
</comment>
<evidence type="ECO:0000256" key="2">
    <source>
        <dbReference type="ARBA" id="ARBA00005417"/>
    </source>
</evidence>
<keyword evidence="3" id="KW-0813">Transport</keyword>
<dbReference type="SUPFAM" id="SSF52540">
    <property type="entry name" value="P-loop containing nucleoside triphosphate hydrolases"/>
    <property type="match status" value="1"/>
</dbReference>
<dbReference type="EMBL" id="CP053708">
    <property type="protein sequence ID" value="QKE89219.1"/>
    <property type="molecule type" value="Genomic_DNA"/>
</dbReference>
<dbReference type="GO" id="GO:0005886">
    <property type="term" value="C:plasma membrane"/>
    <property type="evidence" value="ECO:0007669"/>
    <property type="project" value="UniProtKB-SubCell"/>
</dbReference>
<dbReference type="PANTHER" id="PTHR43776">
    <property type="entry name" value="TRANSPORT ATP-BINDING PROTEIN"/>
    <property type="match status" value="1"/>
</dbReference>
<dbReference type="InterPro" id="IPR003593">
    <property type="entry name" value="AAA+_ATPase"/>
</dbReference>
<keyword evidence="5 7" id="KW-0067">ATP-binding</keyword>